<evidence type="ECO:0000313" key="2">
    <source>
        <dbReference type="EMBL" id="MDX7149446.1"/>
    </source>
</evidence>
<dbReference type="Proteomes" id="UP001271725">
    <property type="component" value="Unassembled WGS sequence"/>
</dbReference>
<keyword evidence="1" id="KW-0732">Signal</keyword>
<feature type="chain" id="PRO_5043925568" description="DUF2147 domain-containing protein" evidence="1">
    <location>
        <begin position="22"/>
        <end position="115"/>
    </location>
</feature>
<sequence>MAVNIRVLGVLVLLATGTSHASGLKCGEWLVDANESGETTINGVVTSTQKVTFLKAKGDYSNMKLEMVLSPSPDGNAYGYELIKRNGKAFLNVEALRANMNAPRVFGTYDCERLK</sequence>
<comment type="caution">
    <text evidence="2">The sequence shown here is derived from an EMBL/GenBank/DDBJ whole genome shotgun (WGS) entry which is preliminary data.</text>
</comment>
<gene>
    <name evidence="2" type="ORF">SJ265_16815</name>
</gene>
<dbReference type="AlphaFoldDB" id="A0AAW9EMM5"/>
<accession>A0AAW9EMM5</accession>
<proteinExistence type="predicted"/>
<evidence type="ECO:0000313" key="3">
    <source>
        <dbReference type="Proteomes" id="UP001271725"/>
    </source>
</evidence>
<dbReference type="RefSeq" id="WP_319868598.1">
    <property type="nucleotide sequence ID" value="NZ_JAXABJ010000012.1"/>
</dbReference>
<evidence type="ECO:0000256" key="1">
    <source>
        <dbReference type="SAM" id="SignalP"/>
    </source>
</evidence>
<feature type="signal peptide" evidence="1">
    <location>
        <begin position="1"/>
        <end position="21"/>
    </location>
</feature>
<evidence type="ECO:0008006" key="4">
    <source>
        <dbReference type="Google" id="ProtNLM"/>
    </source>
</evidence>
<protein>
    <recommendedName>
        <fullName evidence="4">DUF2147 domain-containing protein</fullName>
    </recommendedName>
</protein>
<name>A0AAW9EMM5_9ENTR</name>
<dbReference type="EMBL" id="JAXABJ010000012">
    <property type="protein sequence ID" value="MDX7149446.1"/>
    <property type="molecule type" value="Genomic_DNA"/>
</dbReference>
<reference evidence="2" key="1">
    <citation type="submission" date="2023-11" db="EMBL/GenBank/DDBJ databases">
        <title>Detection of rare carbapenemases in Enterobacterales - comparison of two colorimetric and two CIM-based carbapenemase assays.</title>
        <authorList>
            <person name="Schaffarczyk L."/>
            <person name="Noster J."/>
            <person name="Stelzer Y."/>
            <person name="Sattler J."/>
            <person name="Gatermann S."/>
            <person name="Hamprecht A."/>
        </authorList>
    </citation>
    <scope>NUCLEOTIDE SEQUENCE</scope>
    <source>
        <strain evidence="2">CIM-Carb-133</strain>
    </source>
</reference>
<organism evidence="2 3">
    <name type="scientific">Citrobacter portucalensis</name>
    <dbReference type="NCBI Taxonomy" id="1639133"/>
    <lineage>
        <taxon>Bacteria</taxon>
        <taxon>Pseudomonadati</taxon>
        <taxon>Pseudomonadota</taxon>
        <taxon>Gammaproteobacteria</taxon>
        <taxon>Enterobacterales</taxon>
        <taxon>Enterobacteriaceae</taxon>
        <taxon>Citrobacter</taxon>
        <taxon>Citrobacter freundii complex</taxon>
    </lineage>
</organism>